<dbReference type="EMBL" id="UINC01123264">
    <property type="protein sequence ID" value="SVC99622.1"/>
    <property type="molecule type" value="Genomic_DNA"/>
</dbReference>
<name>A0A382RQR5_9ZZZZ</name>
<evidence type="ECO:0000313" key="6">
    <source>
        <dbReference type="EMBL" id="SVC99622.1"/>
    </source>
</evidence>
<dbReference type="AlphaFoldDB" id="A0A382RQR5"/>
<accession>A0A382RQR5</accession>
<proteinExistence type="predicted"/>
<dbReference type="PANTHER" id="PTHR46491">
    <property type="entry name" value="CDGSH IRON SULFUR DOMAIN PROTEIN HOMOLOG"/>
    <property type="match status" value="1"/>
</dbReference>
<evidence type="ECO:0000256" key="1">
    <source>
        <dbReference type="ARBA" id="ARBA00022714"/>
    </source>
</evidence>
<feature type="domain" description="Iron-binding zinc finger CDGSH type" evidence="5">
    <location>
        <begin position="59"/>
        <end position="90"/>
    </location>
</feature>
<organism evidence="6">
    <name type="scientific">marine metagenome</name>
    <dbReference type="NCBI Taxonomy" id="408172"/>
    <lineage>
        <taxon>unclassified sequences</taxon>
        <taxon>metagenomes</taxon>
        <taxon>ecological metagenomes</taxon>
    </lineage>
</organism>
<dbReference type="PANTHER" id="PTHR46491:SF3">
    <property type="entry name" value="CDGSH IRON-SULFUR DOMAIN-CONTAINING PROTEIN 3, MITOCHONDRIAL"/>
    <property type="match status" value="1"/>
</dbReference>
<feature type="domain" description="Iron-binding zinc finger CDGSH type" evidence="5">
    <location>
        <begin position="21"/>
        <end position="58"/>
    </location>
</feature>
<protein>
    <recommendedName>
        <fullName evidence="5">Iron-binding zinc finger CDGSH type domain-containing protein</fullName>
    </recommendedName>
</protein>
<evidence type="ECO:0000256" key="3">
    <source>
        <dbReference type="ARBA" id="ARBA00023004"/>
    </source>
</evidence>
<dbReference type="GO" id="GO:0046872">
    <property type="term" value="F:metal ion binding"/>
    <property type="evidence" value="ECO:0007669"/>
    <property type="project" value="UniProtKB-KW"/>
</dbReference>
<keyword evidence="3" id="KW-0408">Iron</keyword>
<evidence type="ECO:0000259" key="5">
    <source>
        <dbReference type="SMART" id="SM00704"/>
    </source>
</evidence>
<dbReference type="SMART" id="SM00704">
    <property type="entry name" value="ZnF_CDGSH"/>
    <property type="match status" value="2"/>
</dbReference>
<dbReference type="InterPro" id="IPR052950">
    <property type="entry name" value="CISD"/>
</dbReference>
<gene>
    <name evidence="6" type="ORF">METZ01_LOCUS352476</name>
</gene>
<dbReference type="Pfam" id="PF09360">
    <property type="entry name" value="zf-CDGSH"/>
    <property type="match status" value="1"/>
</dbReference>
<dbReference type="InterPro" id="IPR042216">
    <property type="entry name" value="MitoNEET_CISD"/>
</dbReference>
<evidence type="ECO:0000256" key="4">
    <source>
        <dbReference type="ARBA" id="ARBA00023014"/>
    </source>
</evidence>
<sequence>MPAFEIKAGALFMSDAVIAQKSPFMTDLEENKDYFWCSCGKSSRQPFCDGSHKGSDFTPVKFNVNKAKSYALCGCKQNDGQPFCNGAHNQL</sequence>
<keyword evidence="4" id="KW-0411">Iron-sulfur</keyword>
<dbReference type="InterPro" id="IPR018967">
    <property type="entry name" value="FeS-contain_CDGSH-typ"/>
</dbReference>
<keyword evidence="1" id="KW-0001">2Fe-2S</keyword>
<dbReference type="GO" id="GO:0005739">
    <property type="term" value="C:mitochondrion"/>
    <property type="evidence" value="ECO:0007669"/>
    <property type="project" value="TreeGrafter"/>
</dbReference>
<reference evidence="6" key="1">
    <citation type="submission" date="2018-05" db="EMBL/GenBank/DDBJ databases">
        <authorList>
            <person name="Lanie J.A."/>
            <person name="Ng W.-L."/>
            <person name="Kazmierczak K.M."/>
            <person name="Andrzejewski T.M."/>
            <person name="Davidsen T.M."/>
            <person name="Wayne K.J."/>
            <person name="Tettelin H."/>
            <person name="Glass J.I."/>
            <person name="Rusch D."/>
            <person name="Podicherti R."/>
            <person name="Tsui H.-C.T."/>
            <person name="Winkler M.E."/>
        </authorList>
    </citation>
    <scope>NUCLEOTIDE SEQUENCE</scope>
</reference>
<keyword evidence="2" id="KW-0479">Metal-binding</keyword>
<evidence type="ECO:0000256" key="2">
    <source>
        <dbReference type="ARBA" id="ARBA00022723"/>
    </source>
</evidence>
<dbReference type="GO" id="GO:0051537">
    <property type="term" value="F:2 iron, 2 sulfur cluster binding"/>
    <property type="evidence" value="ECO:0007669"/>
    <property type="project" value="UniProtKB-KW"/>
</dbReference>
<dbReference type="Gene3D" id="3.40.5.90">
    <property type="entry name" value="CDGSH iron-sulfur domain, mitoNEET-type"/>
    <property type="match status" value="2"/>
</dbReference>